<dbReference type="EMBL" id="JAACJJ010000058">
    <property type="protein sequence ID" value="KAF5310063.1"/>
    <property type="molecule type" value="Genomic_DNA"/>
</dbReference>
<organism evidence="3 4">
    <name type="scientific">Psilocybe cf. subviscida</name>
    <dbReference type="NCBI Taxonomy" id="2480587"/>
    <lineage>
        <taxon>Eukaryota</taxon>
        <taxon>Fungi</taxon>
        <taxon>Dikarya</taxon>
        <taxon>Basidiomycota</taxon>
        <taxon>Agaricomycotina</taxon>
        <taxon>Agaricomycetes</taxon>
        <taxon>Agaricomycetidae</taxon>
        <taxon>Agaricales</taxon>
        <taxon>Agaricineae</taxon>
        <taxon>Strophariaceae</taxon>
        <taxon>Psilocybe</taxon>
    </lineage>
</organism>
<feature type="compositionally biased region" description="Polar residues" evidence="2">
    <location>
        <begin position="170"/>
        <end position="194"/>
    </location>
</feature>
<evidence type="ECO:0000313" key="3">
    <source>
        <dbReference type="EMBL" id="KAF5310063.1"/>
    </source>
</evidence>
<feature type="coiled-coil region" evidence="1">
    <location>
        <begin position="481"/>
        <end position="546"/>
    </location>
</feature>
<dbReference type="OrthoDB" id="3070390at2759"/>
<protein>
    <submittedName>
        <fullName evidence="3">Uncharacterized protein</fullName>
    </submittedName>
</protein>
<keyword evidence="4" id="KW-1185">Reference proteome</keyword>
<feature type="compositionally biased region" description="Polar residues" evidence="2">
    <location>
        <begin position="394"/>
        <end position="417"/>
    </location>
</feature>
<feature type="compositionally biased region" description="Polar residues" evidence="2">
    <location>
        <begin position="854"/>
        <end position="870"/>
    </location>
</feature>
<feature type="region of interest" description="Disordered" evidence="2">
    <location>
        <begin position="127"/>
        <end position="264"/>
    </location>
</feature>
<feature type="compositionally biased region" description="Low complexity" evidence="2">
    <location>
        <begin position="331"/>
        <end position="340"/>
    </location>
</feature>
<feature type="coiled-coil region" evidence="1">
    <location>
        <begin position="610"/>
        <end position="672"/>
    </location>
</feature>
<name>A0A8H5ES41_9AGAR</name>
<comment type="caution">
    <text evidence="3">The sequence shown here is derived from an EMBL/GenBank/DDBJ whole genome shotgun (WGS) entry which is preliminary data.</text>
</comment>
<feature type="compositionally biased region" description="Polar residues" evidence="2">
    <location>
        <begin position="145"/>
        <end position="159"/>
    </location>
</feature>
<feature type="coiled-coil region" evidence="1">
    <location>
        <begin position="712"/>
        <end position="764"/>
    </location>
</feature>
<feature type="compositionally biased region" description="Low complexity" evidence="2">
    <location>
        <begin position="226"/>
        <end position="244"/>
    </location>
</feature>
<gene>
    <name evidence="3" type="ORF">D9619_010319</name>
</gene>
<feature type="compositionally biased region" description="Basic and acidic residues" evidence="2">
    <location>
        <begin position="684"/>
        <end position="698"/>
    </location>
</feature>
<feature type="region of interest" description="Disordered" evidence="2">
    <location>
        <begin position="678"/>
        <end position="698"/>
    </location>
</feature>
<feature type="region of interest" description="Disordered" evidence="2">
    <location>
        <begin position="786"/>
        <end position="870"/>
    </location>
</feature>
<sequence length="870" mass="94940">MSSEPLPQGFYLLVKYHGEKSVRYFSDVLTPAASSVFRHDLTIMGFPHPKAINTLLAPDATIVAWWPGTSRRTHNAMCTNLKNSTNAASRNGRLSQLSIALLLVQEMEAGLKNPVVLASATQENILLTEPPGLQPPAKRPRLDDTSQNASQSFIPQQPQVPLLHPERPASASQSTSVTTRNLSRPFIPQQTQVPQLHPGPPVPAPQSTTGTTSTAQKRTWDGQIIPSGSSLPAKPSAPSSVPLPGQKQLLSPTQLPRPPAPALQTTVAATSIQPTHNLPPNPSLACLTLAQKPSATKAVQPVPNAQAAPAAVPASNAPVAPQTQSVAVGRGAPSTQSATPTPQPAPASGPVGPLSQALRRQTTQNGQPTQPAVPAAQSAPGPQAPPAPGSVSQTTQNHQPTQSSPVVPQTKAPQTPSAPRAMQQPLENEEEEIKRHRSTLVELKSSLHTLLSKDKTIINRLKKLGDVNVPAPMKLVDEVSFAAKHAELEALRKRVRSMEEMLRTQMNVKVRLDETANKLKEEQESRKELEETVAAAREGEADAKRRLEEVQKLLDEEGHRRSEADDLLAATRRDATSHREMCDRAEYEREESARGYKRAMDDLRLSRDRENAIRDERDRATQKLERTEQALVEETNRRRRYQDRLDSAERSEAVLKQRCDELTQQIASLTRAQSIEAQNARAAKQRDEDAQRLHDEKSRTQQIVIRQVEDTLYAAQASEEMLKRRLEEAESRLEEVESGLEAELEAERSLRREAEDAIADIRRECREPFVVPSLLDAFVELAKLTTRATTPGEGEGKEEADNAPPTTDGATDVASGGISIAVAGRTAHGVHKQRSPLTPHFSPHSSPEADTHIGSASNQAKPEQISPTWD</sequence>
<feature type="compositionally biased region" description="Low complexity" evidence="2">
    <location>
        <begin position="366"/>
        <end position="381"/>
    </location>
</feature>
<evidence type="ECO:0000256" key="1">
    <source>
        <dbReference type="SAM" id="Coils"/>
    </source>
</evidence>
<feature type="compositionally biased region" description="Polar residues" evidence="2">
    <location>
        <begin position="205"/>
        <end position="217"/>
    </location>
</feature>
<feature type="compositionally biased region" description="Low complexity" evidence="2">
    <location>
        <begin position="310"/>
        <end position="322"/>
    </location>
</feature>
<feature type="region of interest" description="Disordered" evidence="2">
    <location>
        <begin position="310"/>
        <end position="435"/>
    </location>
</feature>
<reference evidence="3 4" key="1">
    <citation type="journal article" date="2020" name="ISME J.">
        <title>Uncovering the hidden diversity of litter-decomposition mechanisms in mushroom-forming fungi.</title>
        <authorList>
            <person name="Floudas D."/>
            <person name="Bentzer J."/>
            <person name="Ahren D."/>
            <person name="Johansson T."/>
            <person name="Persson P."/>
            <person name="Tunlid A."/>
        </authorList>
    </citation>
    <scope>NUCLEOTIDE SEQUENCE [LARGE SCALE GENOMIC DNA]</scope>
    <source>
        <strain evidence="3 4">CBS 101986</strain>
    </source>
</reference>
<dbReference type="AlphaFoldDB" id="A0A8H5ES41"/>
<accession>A0A8H5ES41</accession>
<evidence type="ECO:0000256" key="2">
    <source>
        <dbReference type="SAM" id="MobiDB-lite"/>
    </source>
</evidence>
<keyword evidence="1" id="KW-0175">Coiled coil</keyword>
<dbReference type="Proteomes" id="UP000567179">
    <property type="component" value="Unassembled WGS sequence"/>
</dbReference>
<evidence type="ECO:0000313" key="4">
    <source>
        <dbReference type="Proteomes" id="UP000567179"/>
    </source>
</evidence>
<proteinExistence type="predicted"/>